<evidence type="ECO:0000256" key="1">
    <source>
        <dbReference type="ARBA" id="ARBA00006484"/>
    </source>
</evidence>
<dbReference type="STRING" id="112498.A0A2D3V6R0"/>
<dbReference type="AlphaFoldDB" id="A0A2D3V6R0"/>
<accession>A0A2D3V6R0</accession>
<protein>
    <submittedName>
        <fullName evidence="4">Related to light induced alcohol dehydrogenase Bli-4</fullName>
    </submittedName>
</protein>
<evidence type="ECO:0000256" key="3">
    <source>
        <dbReference type="ARBA" id="ARBA00023002"/>
    </source>
</evidence>
<gene>
    <name evidence="4" type="ORF">RCC_04068</name>
</gene>
<dbReference type="InterPro" id="IPR002347">
    <property type="entry name" value="SDR_fam"/>
</dbReference>
<sequence length="324" mass="35203">MSVYLDAARQCFFLPKPTFTENDLPSQSGRVFIVTGGYTGIGKELTKMLYAKDGTIYIAGRSKDKFDAAVESIKADVTSQGRLEFLKLDLADLETIKGSAEEFLAKEQRLDVLTNNAGVMTPPVGSKTAQGYELQTGTNVLGPWLFTSYLTPILQKTAASAPPGAVRVTWAASLATMGSPKGGVAIDPSTGGPKVHNSKMSDYAQSKGCNVLLAKEFQKRYGKDGIVSNAWNPGNLSSELQRHQNKIEGAITESLFCHPVKLGGYTELFAGWSPDAGKPENKDRYIGPWGRFVTLRSDIGANEQSLEGLWKWCERETAKYGSKL</sequence>
<dbReference type="Proteomes" id="UP000225277">
    <property type="component" value="Unassembled WGS sequence"/>
</dbReference>
<dbReference type="OrthoDB" id="191139at2759"/>
<dbReference type="InterPro" id="IPR036291">
    <property type="entry name" value="NAD(P)-bd_dom_sf"/>
</dbReference>
<dbReference type="GO" id="GO:0016491">
    <property type="term" value="F:oxidoreductase activity"/>
    <property type="evidence" value="ECO:0007669"/>
    <property type="project" value="UniProtKB-KW"/>
</dbReference>
<evidence type="ECO:0000256" key="2">
    <source>
        <dbReference type="ARBA" id="ARBA00022857"/>
    </source>
</evidence>
<dbReference type="PRINTS" id="PR00081">
    <property type="entry name" value="GDHRDH"/>
</dbReference>
<dbReference type="GeneID" id="35599248"/>
<organism evidence="4 5">
    <name type="scientific">Ramularia collo-cygni</name>
    <dbReference type="NCBI Taxonomy" id="112498"/>
    <lineage>
        <taxon>Eukaryota</taxon>
        <taxon>Fungi</taxon>
        <taxon>Dikarya</taxon>
        <taxon>Ascomycota</taxon>
        <taxon>Pezizomycotina</taxon>
        <taxon>Dothideomycetes</taxon>
        <taxon>Dothideomycetidae</taxon>
        <taxon>Mycosphaerellales</taxon>
        <taxon>Mycosphaerellaceae</taxon>
        <taxon>Ramularia</taxon>
    </lineage>
</organism>
<name>A0A2D3V6R0_9PEZI</name>
<keyword evidence="5" id="KW-1185">Reference proteome</keyword>
<reference evidence="4 5" key="1">
    <citation type="submission" date="2016-03" db="EMBL/GenBank/DDBJ databases">
        <authorList>
            <person name="Ploux O."/>
        </authorList>
    </citation>
    <scope>NUCLEOTIDE SEQUENCE [LARGE SCALE GENOMIC DNA]</scope>
    <source>
        <strain evidence="4 5">URUG2</strain>
    </source>
</reference>
<comment type="similarity">
    <text evidence="1">Belongs to the short-chain dehydrogenases/reductases (SDR) family.</text>
</comment>
<dbReference type="Pfam" id="PF00106">
    <property type="entry name" value="adh_short"/>
    <property type="match status" value="1"/>
</dbReference>
<keyword evidence="3" id="KW-0560">Oxidoreductase</keyword>
<dbReference type="Gene3D" id="3.40.50.720">
    <property type="entry name" value="NAD(P)-binding Rossmann-like Domain"/>
    <property type="match status" value="1"/>
</dbReference>
<dbReference type="PANTHER" id="PTHR24320:SF236">
    <property type="entry name" value="SHORT-CHAIN DEHYDROGENASE-RELATED"/>
    <property type="match status" value="1"/>
</dbReference>
<dbReference type="EMBL" id="FJUY01000005">
    <property type="protein sequence ID" value="CZT18224.1"/>
    <property type="molecule type" value="Genomic_DNA"/>
</dbReference>
<proteinExistence type="inferred from homology"/>
<dbReference type="PANTHER" id="PTHR24320">
    <property type="entry name" value="RETINOL DEHYDROGENASE"/>
    <property type="match status" value="1"/>
</dbReference>
<evidence type="ECO:0000313" key="4">
    <source>
        <dbReference type="EMBL" id="CZT18224.1"/>
    </source>
</evidence>
<evidence type="ECO:0000313" key="5">
    <source>
        <dbReference type="Proteomes" id="UP000225277"/>
    </source>
</evidence>
<keyword evidence="2" id="KW-0521">NADP</keyword>
<dbReference type="SUPFAM" id="SSF51735">
    <property type="entry name" value="NAD(P)-binding Rossmann-fold domains"/>
    <property type="match status" value="1"/>
</dbReference>
<dbReference type="RefSeq" id="XP_023625114.1">
    <property type="nucleotide sequence ID" value="XM_023769346.1"/>
</dbReference>